<evidence type="ECO:0000259" key="11">
    <source>
        <dbReference type="Pfam" id="PF21478"/>
    </source>
</evidence>
<feature type="domain" description="Glycine cleavage system P-protein N-terminal" evidence="10">
    <location>
        <begin position="472"/>
        <end position="722"/>
    </location>
</feature>
<dbReference type="EC" id="1.4.4.2" evidence="8"/>
<dbReference type="STRING" id="34004.SAMN04488021_12949"/>
<dbReference type="AlphaFoldDB" id="A0A1I3CBT9"/>
<dbReference type="InterPro" id="IPR049315">
    <property type="entry name" value="GDC-P_N"/>
</dbReference>
<dbReference type="Gene3D" id="3.40.640.10">
    <property type="entry name" value="Type I PLP-dependent aspartate aminotransferase-like (Major domain)"/>
    <property type="match status" value="2"/>
</dbReference>
<dbReference type="SUPFAM" id="SSF53383">
    <property type="entry name" value="PLP-dependent transferases"/>
    <property type="match status" value="2"/>
</dbReference>
<dbReference type="RefSeq" id="WP_074969326.1">
    <property type="nucleotide sequence ID" value="NZ_CBCRYP010000030.1"/>
</dbReference>
<dbReference type="NCBIfam" id="TIGR00461">
    <property type="entry name" value="gcvP"/>
    <property type="match status" value="1"/>
</dbReference>
<dbReference type="InterPro" id="IPR015421">
    <property type="entry name" value="PyrdxlP-dep_Trfase_major"/>
</dbReference>
<evidence type="ECO:0000313" key="13">
    <source>
        <dbReference type="Proteomes" id="UP000183635"/>
    </source>
</evidence>
<sequence>MGKWIPTDYNPDDFANRRHIGPSPAEMEAMLAAVGVGTLDELIAQTVPASIRQAEPLDWPALSEAALLARMRAVAGRNKVLTSLIGQGYYGTVTPPAIQRNILENPAWYTAYTPYQPEIAQGRLEALLNFQTMVADLTGLPVANASLLDEATAAAEAMAMAQRVAKSKARAFFVSDALHPQTVAVIETRAAPLGIEIVRGAECDHSAVFGAIFQYPGTFGEVRDYTAEIAALHAAGAVAVMATDLLALCVLKEPGVMGADIAVGSAQRFGVPMGYGGPHAGFMACRDEMKRAMPGRIVGVSIDSHGHRAYRLALQTREQHIRREKATSNVCTAQALLAVMAGFYAVFHGPSGLRAIAQRVHLDAVTLADALRAAGAEVEPANFFDTITVRVGVGQAGILAAARQRGINLRKVGRDRVGISVDETTDAGVIARVLDAFGIAEPAAPAVAPALPEGLIRESDYLTHPVFHMNRAESEMMRYMRRLSDCDLALDRAMIPLGSCTMKLNAAAEMMPITWPEFAALHPFAPEDQAAGYHEVFADLTDKLCAITGYDAFSLQPNSGAQGEYAGLLTIAAYHRSRGEERDVCLIPVSAHGTNPASAQMAGMRVVVVKSAPNGDIDLEDFATQAAKAGDRLAAAMITYPSTHGVFEDSLREVCRITHEHGGQVYIDGANMNALVGLVRPGEIGGDVSHLNLHKTFAIPHGGGGPGMGPIGVKAHLAPFLPSDPREGAGAVSAAPWGSASILLISWAYILMMGGAGLTQATRVAMLNANYIASRLSGAYPVLFMGNRGRVAHECILDTRPFAAHGVTVDDIAKRLIDNGFHAPTMSWPVAGTLMVEPTESETKAEIDRLITAFLAIRDEIADVAEGRLGIEASPLRHAPHTVEDLVAAWARAYTREQGCFPAGAFRVDKYWPPVGRVDNVHGDRNLVCTCPPLDSYADAAE</sequence>
<keyword evidence="6 8" id="KW-0560">Oxidoreductase</keyword>
<dbReference type="InterPro" id="IPR015422">
    <property type="entry name" value="PyrdxlP-dep_Trfase_small"/>
</dbReference>
<comment type="catalytic activity">
    <reaction evidence="7 8">
        <text>N(6)-[(R)-lipoyl]-L-lysyl-[glycine-cleavage complex H protein] + glycine + H(+) = N(6)-[(R)-S(8)-aminomethyldihydrolipoyl]-L-lysyl-[glycine-cleavage complex H protein] + CO2</text>
        <dbReference type="Rhea" id="RHEA:24304"/>
        <dbReference type="Rhea" id="RHEA-COMP:10494"/>
        <dbReference type="Rhea" id="RHEA-COMP:10495"/>
        <dbReference type="ChEBI" id="CHEBI:15378"/>
        <dbReference type="ChEBI" id="CHEBI:16526"/>
        <dbReference type="ChEBI" id="CHEBI:57305"/>
        <dbReference type="ChEBI" id="CHEBI:83099"/>
        <dbReference type="ChEBI" id="CHEBI:83143"/>
        <dbReference type="EC" id="1.4.4.2"/>
    </reaction>
</comment>
<comment type="cofactor">
    <cofactor evidence="1 8 9">
        <name>pyridoxal 5'-phosphate</name>
        <dbReference type="ChEBI" id="CHEBI:597326"/>
    </cofactor>
</comment>
<evidence type="ECO:0000256" key="9">
    <source>
        <dbReference type="PIRSR" id="PIRSR603437-50"/>
    </source>
</evidence>
<evidence type="ECO:0000256" key="5">
    <source>
        <dbReference type="ARBA" id="ARBA00022898"/>
    </source>
</evidence>
<evidence type="ECO:0000256" key="3">
    <source>
        <dbReference type="ARBA" id="ARBA00010756"/>
    </source>
</evidence>
<evidence type="ECO:0000256" key="1">
    <source>
        <dbReference type="ARBA" id="ARBA00001933"/>
    </source>
</evidence>
<dbReference type="EMBL" id="FOPU01000029">
    <property type="protein sequence ID" value="SFH71649.1"/>
    <property type="molecule type" value="Genomic_DNA"/>
</dbReference>
<dbReference type="InterPro" id="IPR015424">
    <property type="entry name" value="PyrdxlP-dep_Trfase"/>
</dbReference>
<evidence type="ECO:0000256" key="4">
    <source>
        <dbReference type="ARBA" id="ARBA00011690"/>
    </source>
</evidence>
<dbReference type="GO" id="GO:0030170">
    <property type="term" value="F:pyridoxal phosphate binding"/>
    <property type="evidence" value="ECO:0007669"/>
    <property type="project" value="TreeGrafter"/>
</dbReference>
<comment type="subunit">
    <text evidence="4 8">The glycine cleavage system is composed of four proteins: P, T, L and H.</text>
</comment>
<reference evidence="12 13" key="1">
    <citation type="submission" date="2016-10" db="EMBL/GenBank/DDBJ databases">
        <authorList>
            <person name="de Groot N.N."/>
        </authorList>
    </citation>
    <scope>NUCLEOTIDE SEQUENCE [LARGE SCALE GENOMIC DNA]</scope>
    <source>
        <strain evidence="12 13">DSM 8537</strain>
    </source>
</reference>
<evidence type="ECO:0000256" key="7">
    <source>
        <dbReference type="ARBA" id="ARBA00049026"/>
    </source>
</evidence>
<proteinExistence type="inferred from homology"/>
<protein>
    <recommendedName>
        <fullName evidence="8">Glycine dehydrogenase (decarboxylating)</fullName>
        <ecNumber evidence="8">1.4.4.2</ecNumber>
    </recommendedName>
    <alternativeName>
        <fullName evidence="8">Glycine cleavage system P-protein</fullName>
    </alternativeName>
    <alternativeName>
        <fullName evidence="8">Glycine decarboxylase</fullName>
    </alternativeName>
    <alternativeName>
        <fullName evidence="8">Glycine dehydrogenase (aminomethyl-transferring)</fullName>
    </alternativeName>
</protein>
<organism evidence="12 13">
    <name type="scientific">Paracoccus aminovorans</name>
    <dbReference type="NCBI Taxonomy" id="34004"/>
    <lineage>
        <taxon>Bacteria</taxon>
        <taxon>Pseudomonadati</taxon>
        <taxon>Pseudomonadota</taxon>
        <taxon>Alphaproteobacteria</taxon>
        <taxon>Rhodobacterales</taxon>
        <taxon>Paracoccaceae</taxon>
        <taxon>Paracoccus</taxon>
    </lineage>
</organism>
<dbReference type="PANTHER" id="PTHR11773">
    <property type="entry name" value="GLYCINE DEHYDROGENASE, DECARBOXYLATING"/>
    <property type="match status" value="1"/>
</dbReference>
<dbReference type="Pfam" id="PF02347">
    <property type="entry name" value="GDC-P"/>
    <property type="match status" value="2"/>
</dbReference>
<comment type="function">
    <text evidence="2 8">The glycine cleavage system catalyzes the degradation of glycine. The P protein binds the alpha-amino group of glycine through its pyridoxal phosphate cofactor; CO(2) is released and the remaining methylamine moiety is then transferred to the lipoamide cofactor of the H protein.</text>
</comment>
<dbReference type="InterPro" id="IPR020581">
    <property type="entry name" value="GDC_P"/>
</dbReference>
<feature type="domain" description="Glycine dehydrogenase C-terminal" evidence="11">
    <location>
        <begin position="761"/>
        <end position="881"/>
    </location>
</feature>
<dbReference type="FunFam" id="3.40.640.10:FF:000005">
    <property type="entry name" value="Glycine dehydrogenase (decarboxylating), mitochondrial"/>
    <property type="match status" value="1"/>
</dbReference>
<comment type="similarity">
    <text evidence="3 8">Belongs to the GcvP family.</text>
</comment>
<evidence type="ECO:0000313" key="12">
    <source>
        <dbReference type="EMBL" id="SFH71649.1"/>
    </source>
</evidence>
<gene>
    <name evidence="8" type="primary">gcvP</name>
    <name evidence="12" type="ORF">SAMN04488021_12949</name>
</gene>
<dbReference type="GO" id="GO:0005960">
    <property type="term" value="C:glycine cleavage complex"/>
    <property type="evidence" value="ECO:0007669"/>
    <property type="project" value="TreeGrafter"/>
</dbReference>
<evidence type="ECO:0000256" key="8">
    <source>
        <dbReference type="HAMAP-Rule" id="MF_00711"/>
    </source>
</evidence>
<accession>A0A1I3CBT9</accession>
<dbReference type="GO" id="GO:0004375">
    <property type="term" value="F:glycine dehydrogenase (decarboxylating) activity"/>
    <property type="evidence" value="ECO:0007669"/>
    <property type="project" value="UniProtKB-EC"/>
</dbReference>
<feature type="domain" description="Glycine cleavage system P-protein N-terminal" evidence="10">
    <location>
        <begin position="17"/>
        <end position="437"/>
    </location>
</feature>
<dbReference type="InterPro" id="IPR049316">
    <property type="entry name" value="GDC-P_C"/>
</dbReference>
<evidence type="ECO:0000256" key="6">
    <source>
        <dbReference type="ARBA" id="ARBA00023002"/>
    </source>
</evidence>
<name>A0A1I3CBT9_9RHOB</name>
<dbReference type="CDD" id="cd00613">
    <property type="entry name" value="GDC-P"/>
    <property type="match status" value="2"/>
</dbReference>
<dbReference type="PANTHER" id="PTHR11773:SF1">
    <property type="entry name" value="GLYCINE DEHYDROGENASE (DECARBOXYLATING), MITOCHONDRIAL"/>
    <property type="match status" value="1"/>
</dbReference>
<evidence type="ECO:0000256" key="2">
    <source>
        <dbReference type="ARBA" id="ARBA00003788"/>
    </source>
</evidence>
<dbReference type="Proteomes" id="UP000183635">
    <property type="component" value="Unassembled WGS sequence"/>
</dbReference>
<dbReference type="FunFam" id="3.40.640.10:FF:000007">
    <property type="entry name" value="glycine dehydrogenase (Decarboxylating), mitochondrial"/>
    <property type="match status" value="1"/>
</dbReference>
<dbReference type="InterPro" id="IPR003437">
    <property type="entry name" value="GcvP"/>
</dbReference>
<keyword evidence="5 8" id="KW-0663">Pyridoxal phosphate</keyword>
<dbReference type="OrthoDB" id="9801272at2"/>
<dbReference type="Gene3D" id="3.90.1150.10">
    <property type="entry name" value="Aspartate Aminotransferase, domain 1"/>
    <property type="match status" value="2"/>
</dbReference>
<feature type="modified residue" description="N6-(pyridoxal phosphate)lysine" evidence="8 9">
    <location>
        <position position="695"/>
    </location>
</feature>
<keyword evidence="13" id="KW-1185">Reference proteome</keyword>
<dbReference type="GO" id="GO:0019464">
    <property type="term" value="P:glycine decarboxylation via glycine cleavage system"/>
    <property type="evidence" value="ECO:0007669"/>
    <property type="project" value="UniProtKB-UniRule"/>
</dbReference>
<dbReference type="HAMAP" id="MF_00711">
    <property type="entry name" value="GcvP"/>
    <property type="match status" value="1"/>
</dbReference>
<dbReference type="Pfam" id="PF21478">
    <property type="entry name" value="GcvP2_C"/>
    <property type="match status" value="1"/>
</dbReference>
<dbReference type="GO" id="GO:0016594">
    <property type="term" value="F:glycine binding"/>
    <property type="evidence" value="ECO:0007669"/>
    <property type="project" value="TreeGrafter"/>
</dbReference>
<evidence type="ECO:0000259" key="10">
    <source>
        <dbReference type="Pfam" id="PF02347"/>
    </source>
</evidence>
<dbReference type="GO" id="GO:0005829">
    <property type="term" value="C:cytosol"/>
    <property type="evidence" value="ECO:0007669"/>
    <property type="project" value="TreeGrafter"/>
</dbReference>